<organism evidence="6 7">
    <name type="scientific">Altericroceibacterium spongiae</name>
    <dbReference type="NCBI Taxonomy" id="2320269"/>
    <lineage>
        <taxon>Bacteria</taxon>
        <taxon>Pseudomonadati</taxon>
        <taxon>Pseudomonadota</taxon>
        <taxon>Alphaproteobacteria</taxon>
        <taxon>Sphingomonadales</taxon>
        <taxon>Erythrobacteraceae</taxon>
        <taxon>Altericroceibacterium</taxon>
    </lineage>
</organism>
<evidence type="ECO:0000256" key="1">
    <source>
        <dbReference type="ARBA" id="ARBA00009437"/>
    </source>
</evidence>
<dbReference type="PRINTS" id="PR00039">
    <property type="entry name" value="HTHLYSR"/>
</dbReference>
<protein>
    <submittedName>
        <fullName evidence="6">LysR family transcriptional regulator</fullName>
    </submittedName>
</protein>
<name>A0A420ERM1_9SPHN</name>
<keyword evidence="4" id="KW-0804">Transcription</keyword>
<evidence type="ECO:0000256" key="4">
    <source>
        <dbReference type="ARBA" id="ARBA00023163"/>
    </source>
</evidence>
<dbReference type="PROSITE" id="PS50931">
    <property type="entry name" value="HTH_LYSR"/>
    <property type="match status" value="1"/>
</dbReference>
<keyword evidence="3" id="KW-0238">DNA-binding</keyword>
<dbReference type="GO" id="GO:0003700">
    <property type="term" value="F:DNA-binding transcription factor activity"/>
    <property type="evidence" value="ECO:0007669"/>
    <property type="project" value="InterPro"/>
</dbReference>
<dbReference type="SUPFAM" id="SSF46785">
    <property type="entry name" value="Winged helix' DNA-binding domain"/>
    <property type="match status" value="1"/>
</dbReference>
<keyword evidence="2" id="KW-0805">Transcription regulation</keyword>
<evidence type="ECO:0000313" key="7">
    <source>
        <dbReference type="Proteomes" id="UP000284395"/>
    </source>
</evidence>
<gene>
    <name evidence="6" type="ORF">D6851_02345</name>
</gene>
<evidence type="ECO:0000259" key="5">
    <source>
        <dbReference type="PROSITE" id="PS50931"/>
    </source>
</evidence>
<comment type="similarity">
    <text evidence="1">Belongs to the LysR transcriptional regulatory family.</text>
</comment>
<dbReference type="InterPro" id="IPR005119">
    <property type="entry name" value="LysR_subst-bd"/>
</dbReference>
<dbReference type="OrthoDB" id="9813056at2"/>
<dbReference type="SUPFAM" id="SSF53850">
    <property type="entry name" value="Periplasmic binding protein-like II"/>
    <property type="match status" value="1"/>
</dbReference>
<evidence type="ECO:0000313" key="6">
    <source>
        <dbReference type="EMBL" id="RKF23332.1"/>
    </source>
</evidence>
<dbReference type="AlphaFoldDB" id="A0A420ERM1"/>
<dbReference type="GO" id="GO:0006351">
    <property type="term" value="P:DNA-templated transcription"/>
    <property type="evidence" value="ECO:0007669"/>
    <property type="project" value="TreeGrafter"/>
</dbReference>
<dbReference type="Gene3D" id="3.40.190.10">
    <property type="entry name" value="Periplasmic binding protein-like II"/>
    <property type="match status" value="2"/>
</dbReference>
<dbReference type="InterPro" id="IPR058163">
    <property type="entry name" value="LysR-type_TF_proteobact-type"/>
</dbReference>
<keyword evidence="7" id="KW-1185">Reference proteome</keyword>
<accession>A0A420ERM1</accession>
<dbReference type="Pfam" id="PF00126">
    <property type="entry name" value="HTH_1"/>
    <property type="match status" value="1"/>
</dbReference>
<dbReference type="RefSeq" id="WP_120323236.1">
    <property type="nucleotide sequence ID" value="NZ_RAPF01000001.1"/>
</dbReference>
<dbReference type="PANTHER" id="PTHR30537:SF26">
    <property type="entry name" value="GLYCINE CLEAVAGE SYSTEM TRANSCRIPTIONAL ACTIVATOR"/>
    <property type="match status" value="1"/>
</dbReference>
<feature type="domain" description="HTH lysR-type" evidence="5">
    <location>
        <begin position="10"/>
        <end position="67"/>
    </location>
</feature>
<dbReference type="Gene3D" id="1.10.10.10">
    <property type="entry name" value="Winged helix-like DNA-binding domain superfamily/Winged helix DNA-binding domain"/>
    <property type="match status" value="1"/>
</dbReference>
<dbReference type="PANTHER" id="PTHR30537">
    <property type="entry name" value="HTH-TYPE TRANSCRIPTIONAL REGULATOR"/>
    <property type="match status" value="1"/>
</dbReference>
<dbReference type="InterPro" id="IPR000847">
    <property type="entry name" value="LysR_HTH_N"/>
</dbReference>
<comment type="caution">
    <text evidence="6">The sequence shown here is derived from an EMBL/GenBank/DDBJ whole genome shotgun (WGS) entry which is preliminary data.</text>
</comment>
<dbReference type="InterPro" id="IPR036388">
    <property type="entry name" value="WH-like_DNA-bd_sf"/>
</dbReference>
<dbReference type="EMBL" id="RAPF01000001">
    <property type="protein sequence ID" value="RKF23332.1"/>
    <property type="molecule type" value="Genomic_DNA"/>
</dbReference>
<evidence type="ECO:0000256" key="3">
    <source>
        <dbReference type="ARBA" id="ARBA00023125"/>
    </source>
</evidence>
<sequence>MKIDDRRGLPPMAMLHCFEMAAQLGSFTRAGAALQLTQSAVSRHISNLEQWLDAPLFDRNGRRVALNETGRLYLEEIGPALAAIRRATGRMIDPEPEHIIELAVLPGFGMRWLAPRLPRLTQRHPDLVVNIAARVDIFDFPREPFHAAIHVGKPDWPGAEHDLLFHEEVVPVISPALQAEHAISRAEDLLKVPLLVQSRRRDAWARWFALSGISAPDMQNLPSLSHFLMLAQSVKAGGGAALLPSFLIAPELEAGELVIPVNRPLPEDRSYWLAFPESSHKIRAFALFREWLHEECAGKANDIIA</sequence>
<dbReference type="GO" id="GO:0043565">
    <property type="term" value="F:sequence-specific DNA binding"/>
    <property type="evidence" value="ECO:0007669"/>
    <property type="project" value="TreeGrafter"/>
</dbReference>
<reference evidence="6 7" key="1">
    <citation type="submission" date="2018-09" db="EMBL/GenBank/DDBJ databases">
        <title>Altererythrobacter spongiae sp. nov., isolated from a marine sponge.</title>
        <authorList>
            <person name="Zhuang L."/>
            <person name="Luo L."/>
        </authorList>
    </citation>
    <scope>NUCLEOTIDE SEQUENCE [LARGE SCALE GENOMIC DNA]</scope>
    <source>
        <strain evidence="6 7">HN-Y73</strain>
    </source>
</reference>
<dbReference type="InterPro" id="IPR036390">
    <property type="entry name" value="WH_DNA-bd_sf"/>
</dbReference>
<dbReference type="Pfam" id="PF03466">
    <property type="entry name" value="LysR_substrate"/>
    <property type="match status" value="1"/>
</dbReference>
<proteinExistence type="inferred from homology"/>
<dbReference type="Proteomes" id="UP000284395">
    <property type="component" value="Unassembled WGS sequence"/>
</dbReference>
<evidence type="ECO:0000256" key="2">
    <source>
        <dbReference type="ARBA" id="ARBA00023015"/>
    </source>
</evidence>